<sequence>MAAKVVAFRLLGQRVASFLSLRSAEGQPKSLLQRSLLLEGAYRWMFCTLREREASSMAKMVHRVPHTGQGVNTS</sequence>
<name>A0A316YIL2_9BASI</name>
<accession>A0A316YIL2</accession>
<dbReference type="EMBL" id="KZ819637">
    <property type="protein sequence ID" value="PWN89267.1"/>
    <property type="molecule type" value="Genomic_DNA"/>
</dbReference>
<reference evidence="1 2" key="1">
    <citation type="journal article" date="2018" name="Mol. Biol. Evol.">
        <title>Broad Genomic Sampling Reveals a Smut Pathogenic Ancestry of the Fungal Clade Ustilaginomycotina.</title>
        <authorList>
            <person name="Kijpornyongpan T."/>
            <person name="Mondo S.J."/>
            <person name="Barry K."/>
            <person name="Sandor L."/>
            <person name="Lee J."/>
            <person name="Lipzen A."/>
            <person name="Pangilinan J."/>
            <person name="LaButti K."/>
            <person name="Hainaut M."/>
            <person name="Henrissat B."/>
            <person name="Grigoriev I.V."/>
            <person name="Spatafora J.W."/>
            <person name="Aime M.C."/>
        </authorList>
    </citation>
    <scope>NUCLEOTIDE SEQUENCE [LARGE SCALE GENOMIC DNA]</scope>
    <source>
        <strain evidence="1 2">MCA 4198</strain>
    </source>
</reference>
<evidence type="ECO:0000313" key="1">
    <source>
        <dbReference type="EMBL" id="PWN89267.1"/>
    </source>
</evidence>
<proteinExistence type="predicted"/>
<dbReference type="InParanoid" id="A0A316YIL2"/>
<dbReference type="RefSeq" id="XP_025376465.1">
    <property type="nucleotide sequence ID" value="XM_025518030.1"/>
</dbReference>
<dbReference type="Proteomes" id="UP000245768">
    <property type="component" value="Unassembled WGS sequence"/>
</dbReference>
<evidence type="ECO:0000313" key="2">
    <source>
        <dbReference type="Proteomes" id="UP000245768"/>
    </source>
</evidence>
<protein>
    <submittedName>
        <fullName evidence="1">Uncharacterized protein</fullName>
    </submittedName>
</protein>
<gene>
    <name evidence="1" type="ORF">FA10DRAFT_139718</name>
</gene>
<organism evidence="1 2">
    <name type="scientific">Acaromyces ingoldii</name>
    <dbReference type="NCBI Taxonomy" id="215250"/>
    <lineage>
        <taxon>Eukaryota</taxon>
        <taxon>Fungi</taxon>
        <taxon>Dikarya</taxon>
        <taxon>Basidiomycota</taxon>
        <taxon>Ustilaginomycotina</taxon>
        <taxon>Exobasidiomycetes</taxon>
        <taxon>Exobasidiales</taxon>
        <taxon>Cryptobasidiaceae</taxon>
        <taxon>Acaromyces</taxon>
    </lineage>
</organism>
<keyword evidence="2" id="KW-1185">Reference proteome</keyword>
<dbReference type="AlphaFoldDB" id="A0A316YIL2"/>
<dbReference type="GeneID" id="37039946"/>